<proteinExistence type="predicted"/>
<evidence type="ECO:0000256" key="1">
    <source>
        <dbReference type="SAM" id="SignalP"/>
    </source>
</evidence>
<evidence type="ECO:0000313" key="2">
    <source>
        <dbReference type="Proteomes" id="UP000887578"/>
    </source>
</evidence>
<organism evidence="2 3">
    <name type="scientific">Panagrolaimus davidi</name>
    <dbReference type="NCBI Taxonomy" id="227884"/>
    <lineage>
        <taxon>Eukaryota</taxon>
        <taxon>Metazoa</taxon>
        <taxon>Ecdysozoa</taxon>
        <taxon>Nematoda</taxon>
        <taxon>Chromadorea</taxon>
        <taxon>Rhabditida</taxon>
        <taxon>Tylenchina</taxon>
        <taxon>Panagrolaimomorpha</taxon>
        <taxon>Panagrolaimoidea</taxon>
        <taxon>Panagrolaimidae</taxon>
        <taxon>Panagrolaimus</taxon>
    </lineage>
</organism>
<reference evidence="3" key="1">
    <citation type="submission" date="2022-11" db="UniProtKB">
        <authorList>
            <consortium name="WormBaseParasite"/>
        </authorList>
    </citation>
    <scope>IDENTIFICATION</scope>
</reference>
<dbReference type="AlphaFoldDB" id="A0A914Q3P5"/>
<evidence type="ECO:0000313" key="3">
    <source>
        <dbReference type="WBParaSite" id="PDA_v2.g25427.t1"/>
    </source>
</evidence>
<protein>
    <submittedName>
        <fullName evidence="3">Uncharacterized protein</fullName>
    </submittedName>
</protein>
<keyword evidence="2" id="KW-1185">Reference proteome</keyword>
<feature type="chain" id="PRO_5037757856" evidence="1">
    <location>
        <begin position="20"/>
        <end position="181"/>
    </location>
</feature>
<keyword evidence="1" id="KW-0732">Signal</keyword>
<dbReference type="Proteomes" id="UP000887578">
    <property type="component" value="Unplaced"/>
</dbReference>
<sequence>MKFVLILAILYFLFLQTFGIESQAGIKCGNAVWFYRAGQTLHTCIQFKCIIENDVIVQGGKCYQEFENICKYVPTLLKQKIKMNMEYFQYADSSLIFASKNDDKGGEEEYKKLIELKPEAEKIFAAQIKTRWDGKEKVQTPDGYKDPRDNKLSVQCGVKLSCKPGTRKQLTRLFKISNWSY</sequence>
<feature type="signal peptide" evidence="1">
    <location>
        <begin position="1"/>
        <end position="19"/>
    </location>
</feature>
<dbReference type="WBParaSite" id="PDA_v2.g25427.t1">
    <property type="protein sequence ID" value="PDA_v2.g25427.t1"/>
    <property type="gene ID" value="PDA_v2.g25427"/>
</dbReference>
<name>A0A914Q3P5_9BILA</name>
<accession>A0A914Q3P5</accession>